<evidence type="ECO:0008006" key="3">
    <source>
        <dbReference type="Google" id="ProtNLM"/>
    </source>
</evidence>
<organism evidence="1 2">
    <name type="scientific">Volvox reticuliferus</name>
    <dbReference type="NCBI Taxonomy" id="1737510"/>
    <lineage>
        <taxon>Eukaryota</taxon>
        <taxon>Viridiplantae</taxon>
        <taxon>Chlorophyta</taxon>
        <taxon>core chlorophytes</taxon>
        <taxon>Chlorophyceae</taxon>
        <taxon>CS clade</taxon>
        <taxon>Chlamydomonadales</taxon>
        <taxon>Volvocaceae</taxon>
        <taxon>Volvox</taxon>
    </lineage>
</organism>
<gene>
    <name evidence="1" type="ORF">Vretimale_15231</name>
</gene>
<dbReference type="InterPro" id="IPR011009">
    <property type="entry name" value="Kinase-like_dom_sf"/>
</dbReference>
<evidence type="ECO:0000313" key="2">
    <source>
        <dbReference type="Proteomes" id="UP000722791"/>
    </source>
</evidence>
<protein>
    <recommendedName>
        <fullName evidence="3">Protein kinase domain-containing protein</fullName>
    </recommendedName>
</protein>
<feature type="non-terminal residue" evidence="1">
    <location>
        <position position="1"/>
    </location>
</feature>
<dbReference type="SUPFAM" id="SSF56112">
    <property type="entry name" value="Protein kinase-like (PK-like)"/>
    <property type="match status" value="1"/>
</dbReference>
<proteinExistence type="predicted"/>
<dbReference type="EMBL" id="BNCQ01000040">
    <property type="protein sequence ID" value="GIM11769.1"/>
    <property type="molecule type" value="Genomic_DNA"/>
</dbReference>
<name>A0A8J4GNP6_9CHLO</name>
<sequence>LAALCGLPPRCPPLSPSASTLSLSSLSLASWLPFIRDPAAHYLSTVTTGAQIDASVDMFSLGVIMWEMVAGRGYRPYVQMAQDEIPPAVLEGMRPIFPDGLVPSQYRLARWPERMMDARERLRLIGRTGEERAGSEGTGPPSAMSNMRDMALTWRVPG</sequence>
<comment type="caution">
    <text evidence="1">The sequence shown here is derived from an EMBL/GenBank/DDBJ whole genome shotgun (WGS) entry which is preliminary data.</text>
</comment>
<dbReference type="AlphaFoldDB" id="A0A8J4GNP6"/>
<dbReference type="Proteomes" id="UP000722791">
    <property type="component" value="Unassembled WGS sequence"/>
</dbReference>
<accession>A0A8J4GNP6</accession>
<dbReference type="Gene3D" id="1.10.510.10">
    <property type="entry name" value="Transferase(Phosphotransferase) domain 1"/>
    <property type="match status" value="1"/>
</dbReference>
<reference evidence="1" key="1">
    <citation type="journal article" date="2021" name="Proc. Natl. Acad. Sci. U.S.A.">
        <title>Three genomes in the algal genus Volvox reveal the fate of a haploid sex-determining region after a transition to homothallism.</title>
        <authorList>
            <person name="Yamamoto K."/>
            <person name="Hamaji T."/>
            <person name="Kawai-Toyooka H."/>
            <person name="Matsuzaki R."/>
            <person name="Takahashi F."/>
            <person name="Nishimura Y."/>
            <person name="Kawachi M."/>
            <person name="Noguchi H."/>
            <person name="Minakuchi Y."/>
            <person name="Umen J.G."/>
            <person name="Toyoda A."/>
            <person name="Nozaki H."/>
        </authorList>
    </citation>
    <scope>NUCLEOTIDE SEQUENCE</scope>
    <source>
        <strain evidence="1">NIES-3785</strain>
    </source>
</reference>
<evidence type="ECO:0000313" key="1">
    <source>
        <dbReference type="EMBL" id="GIM11769.1"/>
    </source>
</evidence>